<sequence length="367" mass="40692">MGADAQSAINEIFILLGLGLGVILLRSYARWQAVGFRRWEADDYLMIVAMGVYTAESVLASHVVTQYDGLANNGMTDDERATLDPDSDEYRKRVGGSKTQVPGWVMYVLLLWIIKAALCTMFLRLTERLGTYRRRIFIGFGLISVTWLVVTLCILFGCTPMEKNWQINPNPGLNCQPASSRINVFVTLALNVATDIYLLTIPVPMLWSANIKLWKKLGLIVLFSGGIFVMMAGILRCVLILANDVTGAQDGSAWAVRETFVAVVTSNVPLIFPLVRTWLGSWVGSFSSRKESRSGRTGVPHGSIPLPDRSWKGREEAYSSPSNAFAFTGSRERIIDPPSRGIKVEMNVEVNRDKTVGKDRPDSDSDF</sequence>
<feature type="transmembrane region" description="Helical" evidence="7">
    <location>
        <begin position="219"/>
        <end position="241"/>
    </location>
</feature>
<keyword evidence="2 7" id="KW-0812">Transmembrane</keyword>
<dbReference type="GO" id="GO:0016020">
    <property type="term" value="C:membrane"/>
    <property type="evidence" value="ECO:0007669"/>
    <property type="project" value="UniProtKB-SubCell"/>
</dbReference>
<evidence type="ECO:0000256" key="2">
    <source>
        <dbReference type="ARBA" id="ARBA00022692"/>
    </source>
</evidence>
<evidence type="ECO:0000259" key="8">
    <source>
        <dbReference type="Pfam" id="PF20684"/>
    </source>
</evidence>
<comment type="subcellular location">
    <subcellularLocation>
        <location evidence="1">Membrane</location>
        <topology evidence="1">Multi-pass membrane protein</topology>
    </subcellularLocation>
</comment>
<protein>
    <recommendedName>
        <fullName evidence="8">Rhodopsin domain-containing protein</fullName>
    </recommendedName>
</protein>
<feature type="transmembrane region" description="Helical" evidence="7">
    <location>
        <begin position="104"/>
        <end position="125"/>
    </location>
</feature>
<evidence type="ECO:0000313" key="10">
    <source>
        <dbReference type="Proteomes" id="UP000829685"/>
    </source>
</evidence>
<feature type="region of interest" description="Disordered" evidence="6">
    <location>
        <begin position="288"/>
        <end position="317"/>
    </location>
</feature>
<evidence type="ECO:0000256" key="7">
    <source>
        <dbReference type="SAM" id="Phobius"/>
    </source>
</evidence>
<dbReference type="InterPro" id="IPR049326">
    <property type="entry name" value="Rhodopsin_dom_fungi"/>
</dbReference>
<dbReference type="InterPro" id="IPR052337">
    <property type="entry name" value="SAT4-like"/>
</dbReference>
<feature type="compositionally biased region" description="Basic and acidic residues" evidence="6">
    <location>
        <begin position="350"/>
        <end position="367"/>
    </location>
</feature>
<feature type="transmembrane region" description="Helical" evidence="7">
    <location>
        <begin position="137"/>
        <end position="162"/>
    </location>
</feature>
<evidence type="ECO:0000256" key="4">
    <source>
        <dbReference type="ARBA" id="ARBA00023136"/>
    </source>
</evidence>
<keyword evidence="10" id="KW-1185">Reference proteome</keyword>
<dbReference type="EMBL" id="JAFIMR010000013">
    <property type="protein sequence ID" value="KAI1871069.1"/>
    <property type="molecule type" value="Genomic_DNA"/>
</dbReference>
<dbReference type="PANTHER" id="PTHR33048:SF2">
    <property type="entry name" value="SRPK"/>
    <property type="match status" value="1"/>
</dbReference>
<dbReference type="PANTHER" id="PTHR33048">
    <property type="entry name" value="PTH11-LIKE INTEGRAL MEMBRANE PROTEIN (AFU_ORTHOLOGUE AFUA_5G11245)"/>
    <property type="match status" value="1"/>
</dbReference>
<dbReference type="Pfam" id="PF20684">
    <property type="entry name" value="Fung_rhodopsin"/>
    <property type="match status" value="1"/>
</dbReference>
<dbReference type="Proteomes" id="UP000829685">
    <property type="component" value="Unassembled WGS sequence"/>
</dbReference>
<proteinExistence type="inferred from homology"/>
<evidence type="ECO:0000256" key="5">
    <source>
        <dbReference type="ARBA" id="ARBA00038359"/>
    </source>
</evidence>
<evidence type="ECO:0000256" key="6">
    <source>
        <dbReference type="SAM" id="MobiDB-lite"/>
    </source>
</evidence>
<feature type="region of interest" description="Disordered" evidence="6">
    <location>
        <begin position="345"/>
        <end position="367"/>
    </location>
</feature>
<evidence type="ECO:0000256" key="1">
    <source>
        <dbReference type="ARBA" id="ARBA00004141"/>
    </source>
</evidence>
<dbReference type="AlphaFoldDB" id="A0A9P9WMT0"/>
<keyword evidence="4 7" id="KW-0472">Membrane</keyword>
<name>A0A9P9WMT0_9PEZI</name>
<feature type="domain" description="Rhodopsin" evidence="8">
    <location>
        <begin position="25"/>
        <end position="276"/>
    </location>
</feature>
<feature type="transmembrane region" description="Helical" evidence="7">
    <location>
        <begin position="43"/>
        <end position="64"/>
    </location>
</feature>
<feature type="transmembrane region" description="Helical" evidence="7">
    <location>
        <begin position="12"/>
        <end position="31"/>
    </location>
</feature>
<organism evidence="9 10">
    <name type="scientific">Neoarthrinium moseri</name>
    <dbReference type="NCBI Taxonomy" id="1658444"/>
    <lineage>
        <taxon>Eukaryota</taxon>
        <taxon>Fungi</taxon>
        <taxon>Dikarya</taxon>
        <taxon>Ascomycota</taxon>
        <taxon>Pezizomycotina</taxon>
        <taxon>Sordariomycetes</taxon>
        <taxon>Xylariomycetidae</taxon>
        <taxon>Amphisphaeriales</taxon>
        <taxon>Apiosporaceae</taxon>
        <taxon>Neoarthrinium</taxon>
    </lineage>
</organism>
<feature type="transmembrane region" description="Helical" evidence="7">
    <location>
        <begin position="182"/>
        <end position="207"/>
    </location>
</feature>
<evidence type="ECO:0000313" key="9">
    <source>
        <dbReference type="EMBL" id="KAI1871069.1"/>
    </source>
</evidence>
<accession>A0A9P9WMT0</accession>
<comment type="caution">
    <text evidence="9">The sequence shown here is derived from an EMBL/GenBank/DDBJ whole genome shotgun (WGS) entry which is preliminary data.</text>
</comment>
<evidence type="ECO:0000256" key="3">
    <source>
        <dbReference type="ARBA" id="ARBA00022989"/>
    </source>
</evidence>
<gene>
    <name evidence="9" type="ORF">JX265_006109</name>
</gene>
<comment type="similarity">
    <text evidence="5">Belongs to the SAT4 family.</text>
</comment>
<keyword evidence="3 7" id="KW-1133">Transmembrane helix</keyword>
<reference evidence="9" key="1">
    <citation type="submission" date="2021-03" db="EMBL/GenBank/DDBJ databases">
        <title>Revisited historic fungal species revealed as producer of novel bioactive compounds through whole genome sequencing and comparative genomics.</title>
        <authorList>
            <person name="Vignolle G.A."/>
            <person name="Hochenegger N."/>
            <person name="Mach R.L."/>
            <person name="Mach-Aigner A.R."/>
            <person name="Javad Rahimi M."/>
            <person name="Salim K.A."/>
            <person name="Chan C.M."/>
            <person name="Lim L.B.L."/>
            <person name="Cai F."/>
            <person name="Druzhinina I.S."/>
            <person name="U'Ren J.M."/>
            <person name="Derntl C."/>
        </authorList>
    </citation>
    <scope>NUCLEOTIDE SEQUENCE</scope>
    <source>
        <strain evidence="9">TUCIM 5799</strain>
    </source>
</reference>